<keyword evidence="4" id="KW-1134">Transmembrane beta strand</keyword>
<feature type="signal peptide" evidence="11">
    <location>
        <begin position="1"/>
        <end position="22"/>
    </location>
</feature>
<organism evidence="13 14">
    <name type="scientific">Nitrosomonas cryotolerans ATCC 49181</name>
    <dbReference type="NCBI Taxonomy" id="1131553"/>
    <lineage>
        <taxon>Bacteria</taxon>
        <taxon>Pseudomonadati</taxon>
        <taxon>Pseudomonadota</taxon>
        <taxon>Betaproteobacteria</taxon>
        <taxon>Nitrosomonadales</taxon>
        <taxon>Nitrosomonadaceae</taxon>
        <taxon>Nitrosomonas</taxon>
    </lineage>
</organism>
<dbReference type="eggNOG" id="COG3203">
    <property type="taxonomic scope" value="Bacteria"/>
</dbReference>
<keyword evidence="8" id="KW-0626">Porin</keyword>
<comment type="subunit">
    <text evidence="2">Homotrimer.</text>
</comment>
<feature type="domain" description="Porin" evidence="12">
    <location>
        <begin position="9"/>
        <end position="382"/>
    </location>
</feature>
<evidence type="ECO:0000256" key="8">
    <source>
        <dbReference type="ARBA" id="ARBA00023114"/>
    </source>
</evidence>
<dbReference type="InterPro" id="IPR033900">
    <property type="entry name" value="Gram_neg_porin_domain"/>
</dbReference>
<feature type="chain" id="PRO_5009936746" evidence="11">
    <location>
        <begin position="23"/>
        <end position="403"/>
    </location>
</feature>
<keyword evidence="14" id="KW-1185">Reference proteome</keyword>
<protein>
    <submittedName>
        <fullName evidence="13">Outer membrane protein (Porin)</fullName>
    </submittedName>
</protein>
<evidence type="ECO:0000256" key="2">
    <source>
        <dbReference type="ARBA" id="ARBA00011233"/>
    </source>
</evidence>
<evidence type="ECO:0000256" key="11">
    <source>
        <dbReference type="SAM" id="SignalP"/>
    </source>
</evidence>
<keyword evidence="9" id="KW-0472">Membrane</keyword>
<dbReference type="EMBL" id="FSRO01000001">
    <property type="protein sequence ID" value="SIO41024.1"/>
    <property type="molecule type" value="Genomic_DNA"/>
</dbReference>
<dbReference type="InterPro" id="IPR023614">
    <property type="entry name" value="Porin_dom_sf"/>
</dbReference>
<keyword evidence="10" id="KW-0998">Cell outer membrane</keyword>
<sequence length="403" mass="42268">MKKNLISLAVAGALATPMVALAQDTNVTIFGSVQAEYSTVDIEGHSSQALIGDDTNRSRWGLHVIENLGGGLKAKAHIEYGLNTGSGNLGVARERWVALANDGWGEVKFGRVQSPFKDFAGGMTIDPFAYTSLQAGGSGGTMYSPANGLGSAANGFVNSAGRYDSPTVEGFAFSALLMPGDANKLDPTYLGPGAANPLNPAFSSGSTNSGGEDGEWDFQIAAKYQAEFEGHGFDVFGGYSRDNVSTRQRALIGGDIDDEEVWRGGASWSFENFRLSGQYENINNAVGAATCTTAASLGSIGDGRGQCNSAMNLNGDGEIWFAGAEYTLGNTTLVAQGGMTHAKKVSGFAASKDARSFTVGAIHHLSKRSSLFGGYQRVDVRDNTPGVSDSDRNTYTVGVRHNF</sequence>
<evidence type="ECO:0000256" key="4">
    <source>
        <dbReference type="ARBA" id="ARBA00022452"/>
    </source>
</evidence>
<dbReference type="STRING" id="44575.SAMN05216419_104811"/>
<evidence type="ECO:0000256" key="5">
    <source>
        <dbReference type="ARBA" id="ARBA00022692"/>
    </source>
</evidence>
<gene>
    <name evidence="13" type="ORF">SAMN02743940_2427</name>
</gene>
<keyword evidence="6 11" id="KW-0732">Signal</keyword>
<dbReference type="InterPro" id="IPR050298">
    <property type="entry name" value="Gram-neg_bact_OMP"/>
</dbReference>
<evidence type="ECO:0000313" key="14">
    <source>
        <dbReference type="Proteomes" id="UP000185062"/>
    </source>
</evidence>
<evidence type="ECO:0000256" key="1">
    <source>
        <dbReference type="ARBA" id="ARBA00004571"/>
    </source>
</evidence>
<dbReference type="PANTHER" id="PTHR34501">
    <property type="entry name" value="PROTEIN YDDL-RELATED"/>
    <property type="match status" value="1"/>
</dbReference>
<reference evidence="13 14" key="1">
    <citation type="submission" date="2016-12" db="EMBL/GenBank/DDBJ databases">
        <authorList>
            <person name="Song W.-J."/>
            <person name="Kurnit D.M."/>
        </authorList>
    </citation>
    <scope>NUCLEOTIDE SEQUENCE [LARGE SCALE GENOMIC DNA]</scope>
    <source>
        <strain evidence="13 14">ATCC 49181</strain>
    </source>
</reference>
<keyword evidence="7" id="KW-0406">Ion transport</keyword>
<dbReference type="Proteomes" id="UP000185062">
    <property type="component" value="Unassembled WGS sequence"/>
</dbReference>
<keyword evidence="3" id="KW-0813">Transport</keyword>
<evidence type="ECO:0000256" key="7">
    <source>
        <dbReference type="ARBA" id="ARBA00023065"/>
    </source>
</evidence>
<comment type="subcellular location">
    <subcellularLocation>
        <location evidence="1">Cell outer membrane</location>
        <topology evidence="1">Multi-pass membrane protein</topology>
    </subcellularLocation>
</comment>
<dbReference type="Gene3D" id="2.40.160.10">
    <property type="entry name" value="Porin"/>
    <property type="match status" value="1"/>
</dbReference>
<evidence type="ECO:0000256" key="9">
    <source>
        <dbReference type="ARBA" id="ARBA00023136"/>
    </source>
</evidence>
<evidence type="ECO:0000256" key="10">
    <source>
        <dbReference type="ARBA" id="ARBA00023237"/>
    </source>
</evidence>
<name>A0A1N6J9H6_9PROT</name>
<dbReference type="GO" id="GO:0046930">
    <property type="term" value="C:pore complex"/>
    <property type="evidence" value="ECO:0007669"/>
    <property type="project" value="UniProtKB-KW"/>
</dbReference>
<dbReference type="Pfam" id="PF13609">
    <property type="entry name" value="Porin_4"/>
    <property type="match status" value="1"/>
</dbReference>
<keyword evidence="5" id="KW-0812">Transmembrane</keyword>
<dbReference type="CDD" id="cd00342">
    <property type="entry name" value="gram_neg_porins"/>
    <property type="match status" value="1"/>
</dbReference>
<dbReference type="GO" id="GO:0015288">
    <property type="term" value="F:porin activity"/>
    <property type="evidence" value="ECO:0007669"/>
    <property type="project" value="UniProtKB-KW"/>
</dbReference>
<dbReference type="RefSeq" id="WP_028462203.1">
    <property type="nucleotide sequence ID" value="NZ_FSRO01000001.1"/>
</dbReference>
<dbReference type="SUPFAM" id="SSF56935">
    <property type="entry name" value="Porins"/>
    <property type="match status" value="1"/>
</dbReference>
<dbReference type="PANTHER" id="PTHR34501:SF9">
    <property type="entry name" value="MAJOR OUTER MEMBRANE PROTEIN P.IA"/>
    <property type="match status" value="1"/>
</dbReference>
<dbReference type="AlphaFoldDB" id="A0A1N6J9H6"/>
<evidence type="ECO:0000259" key="12">
    <source>
        <dbReference type="Pfam" id="PF13609"/>
    </source>
</evidence>
<proteinExistence type="predicted"/>
<evidence type="ECO:0000256" key="3">
    <source>
        <dbReference type="ARBA" id="ARBA00022448"/>
    </source>
</evidence>
<dbReference type="GO" id="GO:0009279">
    <property type="term" value="C:cell outer membrane"/>
    <property type="evidence" value="ECO:0007669"/>
    <property type="project" value="UniProtKB-SubCell"/>
</dbReference>
<evidence type="ECO:0000256" key="6">
    <source>
        <dbReference type="ARBA" id="ARBA00022729"/>
    </source>
</evidence>
<accession>A0A1N6J9H6</accession>
<dbReference type="GO" id="GO:0006811">
    <property type="term" value="P:monoatomic ion transport"/>
    <property type="evidence" value="ECO:0007669"/>
    <property type="project" value="UniProtKB-KW"/>
</dbReference>
<evidence type="ECO:0000313" key="13">
    <source>
        <dbReference type="EMBL" id="SIO41024.1"/>
    </source>
</evidence>